<evidence type="ECO:0000313" key="3">
    <source>
        <dbReference type="Proteomes" id="UP001165962"/>
    </source>
</evidence>
<dbReference type="EMBL" id="JAAOIW010000021">
    <property type="protein sequence ID" value="NHN34685.1"/>
    <property type="molecule type" value="Genomic_DNA"/>
</dbReference>
<dbReference type="Proteomes" id="UP001165962">
    <property type="component" value="Unassembled WGS sequence"/>
</dbReference>
<name>A0ABX0JDV2_9BACL</name>
<accession>A0ABX0JDV2</accession>
<proteinExistence type="predicted"/>
<reference evidence="2" key="1">
    <citation type="submission" date="2020-03" db="EMBL/GenBank/DDBJ databases">
        <title>Draft sequencing of Paenibacilllus sp. S3N08.</title>
        <authorList>
            <person name="Kim D.-U."/>
        </authorList>
    </citation>
    <scope>NUCLEOTIDE SEQUENCE</scope>
    <source>
        <strain evidence="2">S3N08</strain>
    </source>
</reference>
<keyword evidence="3" id="KW-1185">Reference proteome</keyword>
<protein>
    <recommendedName>
        <fullName evidence="1">Novel toxin 21 domain-containing protein</fullName>
    </recommendedName>
</protein>
<sequence>MLTLYNHIKRWYYLILFVQKSRILNYPILQELYINFKKALSIFNFTSFLKAQLKSNNIPLKNSQLDDLAKYLGYTITRQCVKGKPVYTKGRLCIVQDVSSHIGGTWKMADSISNLQSKSSRIGTFDPLLNYMGK</sequence>
<comment type="caution">
    <text evidence="2">The sequence shown here is derived from an EMBL/GenBank/DDBJ whole genome shotgun (WGS) entry which is preliminary data.</text>
</comment>
<organism evidence="2 3">
    <name type="scientific">Paenibacillus agricola</name>
    <dbReference type="NCBI Taxonomy" id="2716264"/>
    <lineage>
        <taxon>Bacteria</taxon>
        <taxon>Bacillati</taxon>
        <taxon>Bacillota</taxon>
        <taxon>Bacilli</taxon>
        <taxon>Bacillales</taxon>
        <taxon>Paenibacillaceae</taxon>
        <taxon>Paenibacillus</taxon>
    </lineage>
</organism>
<dbReference type="InterPro" id="IPR038181">
    <property type="entry name" value="Ntox21_sf"/>
</dbReference>
<dbReference type="CDD" id="cd20685">
    <property type="entry name" value="CdiA-CT_Ecl_RNase-like"/>
    <property type="match status" value="1"/>
</dbReference>
<feature type="domain" description="Novel toxin 21" evidence="1">
    <location>
        <begin position="67"/>
        <end position="133"/>
    </location>
</feature>
<dbReference type="Pfam" id="PF15526">
    <property type="entry name" value="Ntox21"/>
    <property type="match status" value="1"/>
</dbReference>
<evidence type="ECO:0000313" key="2">
    <source>
        <dbReference type="EMBL" id="NHN34685.1"/>
    </source>
</evidence>
<dbReference type="InterPro" id="IPR028190">
    <property type="entry name" value="Ntox21"/>
</dbReference>
<dbReference type="Gene3D" id="3.10.380.20">
    <property type="entry name" value="Novel toxin 21 (CdiA), C-terminal domain"/>
    <property type="match status" value="1"/>
</dbReference>
<gene>
    <name evidence="2" type="ORF">G9U52_33530</name>
</gene>
<evidence type="ECO:0000259" key="1">
    <source>
        <dbReference type="Pfam" id="PF15526"/>
    </source>
</evidence>